<dbReference type="Pfam" id="PF24864">
    <property type="entry name" value="DUF7730"/>
    <property type="match status" value="1"/>
</dbReference>
<dbReference type="AlphaFoldDB" id="A0AAD5S0C6"/>
<sequence length="343" mass="39335">MPSHILQWLRYAFKADPIDEGRSRSAFHRFLHKDTCQLLDSEPNGSQPNSLFFTKLPLELRCHILELAFGGKRGGKVHFRTDMIIKNRGFARTPDVREAIRGRRIYSVRYEDRFIGVLGWLLSCQQAYFEGIDVLYRTNTFSIMDHNDVPRVKKEVTLSGIEAMRHLRILVIRVTNVDLGWQNYKETMSSLHDFAQLLEMECIVDLGMPCIGQEGGEGTAEDRLGVNVLGPADALVSALPKLDYLKLTLRSSVQSFLYNWVSNTSPEPPPTASGKHIYGLRWHHAIIGYPEPFQPVNSEEVEWGTSRFDPQCFFRVVPLEGGDERKRGYWVGWRMLDSPITEY</sequence>
<evidence type="ECO:0000313" key="2">
    <source>
        <dbReference type="EMBL" id="KAJ2906894.1"/>
    </source>
</evidence>
<proteinExistence type="predicted"/>
<accession>A0AAD5S0C6</accession>
<evidence type="ECO:0000313" key="3">
    <source>
        <dbReference type="Proteomes" id="UP001201980"/>
    </source>
</evidence>
<dbReference type="PANTHER" id="PTHR38790:SF4">
    <property type="entry name" value="2EXR DOMAIN-CONTAINING PROTEIN"/>
    <property type="match status" value="1"/>
</dbReference>
<evidence type="ECO:0000259" key="1">
    <source>
        <dbReference type="Pfam" id="PF24864"/>
    </source>
</evidence>
<dbReference type="EMBL" id="JAKWBI020000007">
    <property type="protein sequence ID" value="KAJ2906894.1"/>
    <property type="molecule type" value="Genomic_DNA"/>
</dbReference>
<gene>
    <name evidence="2" type="ORF">MKZ38_009757</name>
</gene>
<dbReference type="PANTHER" id="PTHR38790">
    <property type="entry name" value="2EXR DOMAIN-CONTAINING PROTEIN-RELATED"/>
    <property type="match status" value="1"/>
</dbReference>
<dbReference type="Proteomes" id="UP001201980">
    <property type="component" value="Unassembled WGS sequence"/>
</dbReference>
<name>A0AAD5S0C6_9PEZI</name>
<comment type="caution">
    <text evidence="2">The sequence shown here is derived from an EMBL/GenBank/DDBJ whole genome shotgun (WGS) entry which is preliminary data.</text>
</comment>
<keyword evidence="3" id="KW-1185">Reference proteome</keyword>
<protein>
    <recommendedName>
        <fullName evidence="1">DUF7730 domain-containing protein</fullName>
    </recommendedName>
</protein>
<reference evidence="2" key="1">
    <citation type="submission" date="2022-07" db="EMBL/GenBank/DDBJ databases">
        <title>Draft genome sequence of Zalerion maritima ATCC 34329, a (micro)plastics degrading marine fungus.</title>
        <authorList>
            <person name="Paco A."/>
            <person name="Goncalves M.F.M."/>
            <person name="Rocha-Santos T.A.P."/>
            <person name="Alves A."/>
        </authorList>
    </citation>
    <scope>NUCLEOTIDE SEQUENCE</scope>
    <source>
        <strain evidence="2">ATCC 34329</strain>
    </source>
</reference>
<dbReference type="InterPro" id="IPR056632">
    <property type="entry name" value="DUF7730"/>
</dbReference>
<feature type="domain" description="DUF7730" evidence="1">
    <location>
        <begin position="46"/>
        <end position="169"/>
    </location>
</feature>
<organism evidence="2 3">
    <name type="scientific">Zalerion maritima</name>
    <dbReference type="NCBI Taxonomy" id="339359"/>
    <lineage>
        <taxon>Eukaryota</taxon>
        <taxon>Fungi</taxon>
        <taxon>Dikarya</taxon>
        <taxon>Ascomycota</taxon>
        <taxon>Pezizomycotina</taxon>
        <taxon>Sordariomycetes</taxon>
        <taxon>Lulworthiomycetidae</taxon>
        <taxon>Lulworthiales</taxon>
        <taxon>Lulworthiaceae</taxon>
        <taxon>Zalerion</taxon>
    </lineage>
</organism>